<sequence length="145" mass="16203">MPLRWAFEERETAVTSARHGLTGREWLRRIETAWITGLRRSDATFVPLPPRPVTDVKLRRAVLEQIGAVADALERAAVDGSVPGLVPALERVTDEACADVGFRLFLRAMKAYFVPIDEDRCDAFTALGERFGYPEFLVDDNLNVG</sequence>
<evidence type="ECO:0000313" key="2">
    <source>
        <dbReference type="Proteomes" id="UP000298513"/>
    </source>
</evidence>
<comment type="caution">
    <text evidence="1">The sequence shown here is derived from an EMBL/GenBank/DDBJ whole genome shotgun (WGS) entry which is preliminary data.</text>
</comment>
<proteinExistence type="predicted"/>
<dbReference type="EMBL" id="SRRU01000020">
    <property type="protein sequence ID" value="TGN73440.1"/>
    <property type="molecule type" value="Genomic_DNA"/>
</dbReference>
<keyword evidence="2" id="KW-1185">Reference proteome</keyword>
<accession>A0A4Z1CX37</accession>
<evidence type="ECO:0000313" key="1">
    <source>
        <dbReference type="EMBL" id="TGN73440.1"/>
    </source>
</evidence>
<name>A0A4Z1CX37_STRGP</name>
<gene>
    <name evidence="1" type="ORF">E5082_31890</name>
</gene>
<dbReference type="RefSeq" id="WP_135794691.1">
    <property type="nucleotide sequence ID" value="NZ_BNBQ01000016.1"/>
</dbReference>
<protein>
    <submittedName>
        <fullName evidence="1">Uncharacterized protein</fullName>
    </submittedName>
</protein>
<reference evidence="1 2" key="1">
    <citation type="submission" date="2019-04" db="EMBL/GenBank/DDBJ databases">
        <title>Streptomyces sp. nov. Bv016 isolated from bark of Buahinia variegata.</title>
        <authorList>
            <person name="Kanchanasin P."/>
            <person name="Tanasupawat S."/>
            <person name="Yuki M."/>
            <person name="Kudo T."/>
        </authorList>
    </citation>
    <scope>NUCLEOTIDE SEQUENCE [LARGE SCALE GENOMIC DNA]</scope>
    <source>
        <strain evidence="1 2">JCM 4765</strain>
    </source>
</reference>
<dbReference type="GeneID" id="91534424"/>
<organism evidence="1 2">
    <name type="scientific">Streptomyces griseoluteus</name>
    <dbReference type="NCBI Taxonomy" id="29306"/>
    <lineage>
        <taxon>Bacteria</taxon>
        <taxon>Bacillati</taxon>
        <taxon>Actinomycetota</taxon>
        <taxon>Actinomycetes</taxon>
        <taxon>Kitasatosporales</taxon>
        <taxon>Streptomycetaceae</taxon>
        <taxon>Streptomyces</taxon>
    </lineage>
</organism>
<dbReference type="Proteomes" id="UP000298513">
    <property type="component" value="Unassembled WGS sequence"/>
</dbReference>
<dbReference type="AlphaFoldDB" id="A0A4Z1CX37"/>